<dbReference type="InterPro" id="IPR050545">
    <property type="entry name" value="Mycobact_MmpL"/>
</dbReference>
<reference evidence="9 10" key="1">
    <citation type="submission" date="2020-03" db="EMBL/GenBank/DDBJ databases">
        <title>Whole genome shotgun sequence of Phytohabitans rumicis NBRC 108638.</title>
        <authorList>
            <person name="Komaki H."/>
            <person name="Tamura T."/>
        </authorList>
    </citation>
    <scope>NUCLEOTIDE SEQUENCE [LARGE SCALE GENOMIC DNA]</scope>
    <source>
        <strain evidence="9 10">NBRC 108638</strain>
    </source>
</reference>
<keyword evidence="6 7" id="KW-0472">Membrane</keyword>
<dbReference type="Pfam" id="PF03176">
    <property type="entry name" value="MMPL"/>
    <property type="match status" value="1"/>
</dbReference>
<accession>A0A6V8LMP4</accession>
<feature type="transmembrane region" description="Helical" evidence="7">
    <location>
        <begin position="296"/>
        <end position="321"/>
    </location>
</feature>
<feature type="transmembrane region" description="Helical" evidence="7">
    <location>
        <begin position="153"/>
        <end position="172"/>
    </location>
</feature>
<proteinExistence type="inferred from homology"/>
<comment type="subcellular location">
    <subcellularLocation>
        <location evidence="1">Cell membrane</location>
        <topology evidence="1">Multi-pass membrane protein</topology>
    </subcellularLocation>
</comment>
<evidence type="ECO:0000313" key="10">
    <source>
        <dbReference type="Proteomes" id="UP000482960"/>
    </source>
</evidence>
<feature type="transmembrane region" description="Helical" evidence="7">
    <location>
        <begin position="184"/>
        <end position="205"/>
    </location>
</feature>
<dbReference type="Proteomes" id="UP000482960">
    <property type="component" value="Unassembled WGS sequence"/>
</dbReference>
<dbReference type="Gene3D" id="1.20.1640.10">
    <property type="entry name" value="Multidrug efflux transporter AcrB transmembrane domain"/>
    <property type="match status" value="1"/>
</dbReference>
<keyword evidence="3" id="KW-1003">Cell membrane</keyword>
<comment type="caution">
    <text evidence="9">The sequence shown here is derived from an EMBL/GenBank/DDBJ whole genome shotgun (WGS) entry which is preliminary data.</text>
</comment>
<feature type="transmembrane region" description="Helical" evidence="7">
    <location>
        <begin position="217"/>
        <end position="236"/>
    </location>
</feature>
<evidence type="ECO:0000256" key="7">
    <source>
        <dbReference type="SAM" id="Phobius"/>
    </source>
</evidence>
<organism evidence="9 10">
    <name type="scientific">Phytohabitans rumicis</name>
    <dbReference type="NCBI Taxonomy" id="1076125"/>
    <lineage>
        <taxon>Bacteria</taxon>
        <taxon>Bacillati</taxon>
        <taxon>Actinomycetota</taxon>
        <taxon>Actinomycetes</taxon>
        <taxon>Micromonosporales</taxon>
        <taxon>Micromonosporaceae</taxon>
    </lineage>
</organism>
<evidence type="ECO:0000256" key="3">
    <source>
        <dbReference type="ARBA" id="ARBA00022475"/>
    </source>
</evidence>
<evidence type="ECO:0000256" key="6">
    <source>
        <dbReference type="ARBA" id="ARBA00023136"/>
    </source>
</evidence>
<keyword evidence="4 7" id="KW-0812">Transmembrane</keyword>
<dbReference type="GO" id="GO:0005886">
    <property type="term" value="C:plasma membrane"/>
    <property type="evidence" value="ECO:0007669"/>
    <property type="project" value="UniProtKB-SubCell"/>
</dbReference>
<evidence type="ECO:0000313" key="9">
    <source>
        <dbReference type="EMBL" id="GFJ95436.1"/>
    </source>
</evidence>
<dbReference type="EMBL" id="BLPG01000001">
    <property type="protein sequence ID" value="GFJ95436.1"/>
    <property type="molecule type" value="Genomic_DNA"/>
</dbReference>
<protein>
    <recommendedName>
        <fullName evidence="8">Membrane transport protein MMPL domain-containing protein</fullName>
    </recommendedName>
</protein>
<dbReference type="PANTHER" id="PTHR33406:SF11">
    <property type="entry name" value="MEMBRANE PROTEIN SCO6666-RELATED"/>
    <property type="match status" value="1"/>
</dbReference>
<keyword evidence="10" id="KW-1185">Reference proteome</keyword>
<gene>
    <name evidence="9" type="ORF">Prum_090780</name>
</gene>
<dbReference type="PANTHER" id="PTHR33406">
    <property type="entry name" value="MEMBRANE PROTEIN MJ1562-RELATED"/>
    <property type="match status" value="1"/>
</dbReference>
<evidence type="ECO:0000256" key="1">
    <source>
        <dbReference type="ARBA" id="ARBA00004651"/>
    </source>
</evidence>
<reference evidence="9 10" key="2">
    <citation type="submission" date="2020-03" db="EMBL/GenBank/DDBJ databases">
        <authorList>
            <person name="Ichikawa N."/>
            <person name="Kimura A."/>
            <person name="Kitahashi Y."/>
            <person name="Uohara A."/>
        </authorList>
    </citation>
    <scope>NUCLEOTIDE SEQUENCE [LARGE SCALE GENOMIC DNA]</scope>
    <source>
        <strain evidence="9 10">NBRC 108638</strain>
    </source>
</reference>
<name>A0A6V8LMP4_9ACTN</name>
<feature type="transmembrane region" description="Helical" evidence="7">
    <location>
        <begin position="257"/>
        <end position="284"/>
    </location>
</feature>
<sequence length="367" mass="38154">MAALLIAVVGLGVVAVPTLDLHLGMPDDSTAAPDTTQRKAYDLLSAGFGKGFNGPLIVAVDAPAGTVQTAADQVAGQIRGLDNVDAVTEPVLNQAGDTAILTVIPTSGPSDTATEDLVRAIRQQDGTAAGAAIGVTGLTAINIDMSAKLGAALIPYLAIVVGLAFILLMLVFRSLLVPVKATLGFLLSVAATFGAVVAVFQWGWLADVLGVDQVGPIISFLPVVLIGIVFGLAMDYQVFLVTRMREEYVHGTPPREAVVAGFGHGARVVTAAAIIMISVFSGFILAPDAIIKSVGFALGIAVLFDALIVRMTIVPAVMTLLGKTAWWLPRWLDKLLPNVDVEGEKLRHQLDDAPESSPVRAAEHASA</sequence>
<dbReference type="AlphaFoldDB" id="A0A6V8LMP4"/>
<evidence type="ECO:0000256" key="4">
    <source>
        <dbReference type="ARBA" id="ARBA00022692"/>
    </source>
</evidence>
<comment type="similarity">
    <text evidence="2">Belongs to the resistance-nodulation-cell division (RND) (TC 2.A.6) family. MmpL subfamily.</text>
</comment>
<evidence type="ECO:0000259" key="8">
    <source>
        <dbReference type="Pfam" id="PF03176"/>
    </source>
</evidence>
<feature type="domain" description="Membrane transport protein MMPL" evidence="8">
    <location>
        <begin position="60"/>
        <end position="329"/>
    </location>
</feature>
<evidence type="ECO:0000256" key="5">
    <source>
        <dbReference type="ARBA" id="ARBA00022989"/>
    </source>
</evidence>
<evidence type="ECO:0000256" key="2">
    <source>
        <dbReference type="ARBA" id="ARBA00010157"/>
    </source>
</evidence>
<dbReference type="SUPFAM" id="SSF82866">
    <property type="entry name" value="Multidrug efflux transporter AcrB transmembrane domain"/>
    <property type="match status" value="1"/>
</dbReference>
<keyword evidence="5 7" id="KW-1133">Transmembrane helix</keyword>
<dbReference type="InterPro" id="IPR004869">
    <property type="entry name" value="MMPL_dom"/>
</dbReference>